<reference evidence="1" key="1">
    <citation type="journal article" date="2014" name="Front. Microbiol.">
        <title>High frequency of phylogenetically diverse reductive dehalogenase-homologous genes in deep subseafloor sedimentary metagenomes.</title>
        <authorList>
            <person name="Kawai M."/>
            <person name="Futagami T."/>
            <person name="Toyoda A."/>
            <person name="Takaki Y."/>
            <person name="Nishi S."/>
            <person name="Hori S."/>
            <person name="Arai W."/>
            <person name="Tsubouchi T."/>
            <person name="Morono Y."/>
            <person name="Uchiyama I."/>
            <person name="Ito T."/>
            <person name="Fujiyama A."/>
            <person name="Inagaki F."/>
            <person name="Takami H."/>
        </authorList>
    </citation>
    <scope>NUCLEOTIDE SEQUENCE</scope>
    <source>
        <strain evidence="1">Expedition CK06-06</strain>
    </source>
</reference>
<dbReference type="EMBL" id="BART01009378">
    <property type="protein sequence ID" value="GAG67423.1"/>
    <property type="molecule type" value="Genomic_DNA"/>
</dbReference>
<sequence length="47" mass="5610">LEFRDNSWFKKESISEFIDGTKFILGTTYKPGFKAYYLPEKSIDKRD</sequence>
<proteinExistence type="predicted"/>
<organism evidence="1">
    <name type="scientific">marine sediment metagenome</name>
    <dbReference type="NCBI Taxonomy" id="412755"/>
    <lineage>
        <taxon>unclassified sequences</taxon>
        <taxon>metagenomes</taxon>
        <taxon>ecological metagenomes</taxon>
    </lineage>
</organism>
<evidence type="ECO:0000313" key="1">
    <source>
        <dbReference type="EMBL" id="GAG67423.1"/>
    </source>
</evidence>
<protein>
    <submittedName>
        <fullName evidence="1">Uncharacterized protein</fullName>
    </submittedName>
</protein>
<accession>X1A3T3</accession>
<name>X1A3T3_9ZZZZ</name>
<feature type="non-terminal residue" evidence="1">
    <location>
        <position position="1"/>
    </location>
</feature>
<gene>
    <name evidence="1" type="ORF">S01H4_20792</name>
</gene>
<dbReference type="AlphaFoldDB" id="X1A3T3"/>
<comment type="caution">
    <text evidence="1">The sequence shown here is derived from an EMBL/GenBank/DDBJ whole genome shotgun (WGS) entry which is preliminary data.</text>
</comment>